<dbReference type="Pfam" id="PF10442">
    <property type="entry name" value="FIST_C"/>
    <property type="match status" value="1"/>
</dbReference>
<protein>
    <submittedName>
        <fullName evidence="3">Histidine kinase</fullName>
    </submittedName>
</protein>
<dbReference type="InterPro" id="IPR019494">
    <property type="entry name" value="FIST_C"/>
</dbReference>
<dbReference type="SMART" id="SM01204">
    <property type="entry name" value="FIST_C"/>
    <property type="match status" value="1"/>
</dbReference>
<dbReference type="Proteomes" id="UP000599074">
    <property type="component" value="Unassembled WGS sequence"/>
</dbReference>
<name>A0A8J3X2N9_9ACTN</name>
<dbReference type="AlphaFoldDB" id="A0A8J3X2N9"/>
<keyword evidence="4" id="KW-1185">Reference proteome</keyword>
<evidence type="ECO:0000313" key="3">
    <source>
        <dbReference type="EMBL" id="GII25640.1"/>
    </source>
</evidence>
<dbReference type="Pfam" id="PF08495">
    <property type="entry name" value="FIST"/>
    <property type="match status" value="1"/>
</dbReference>
<reference evidence="3" key="1">
    <citation type="submission" date="2021-01" db="EMBL/GenBank/DDBJ databases">
        <title>Whole genome shotgun sequence of Planosporangium mesophilum NBRC 109066.</title>
        <authorList>
            <person name="Komaki H."/>
            <person name="Tamura T."/>
        </authorList>
    </citation>
    <scope>NUCLEOTIDE SEQUENCE</scope>
    <source>
        <strain evidence="3">NBRC 109066</strain>
    </source>
</reference>
<dbReference type="InterPro" id="IPR013702">
    <property type="entry name" value="FIST_domain_N"/>
</dbReference>
<dbReference type="EMBL" id="BOON01000055">
    <property type="protein sequence ID" value="GII25640.1"/>
    <property type="molecule type" value="Genomic_DNA"/>
</dbReference>
<feature type="domain" description="FIST C-domain" evidence="2">
    <location>
        <begin position="260"/>
        <end position="400"/>
    </location>
</feature>
<feature type="domain" description="FIST" evidence="1">
    <location>
        <begin position="59"/>
        <end position="259"/>
    </location>
</feature>
<dbReference type="SMART" id="SM00897">
    <property type="entry name" value="FIST"/>
    <property type="match status" value="1"/>
</dbReference>
<dbReference type="PANTHER" id="PTHR40252">
    <property type="entry name" value="BLR0328 PROTEIN"/>
    <property type="match status" value="1"/>
</dbReference>
<evidence type="ECO:0000313" key="4">
    <source>
        <dbReference type="Proteomes" id="UP000599074"/>
    </source>
</evidence>
<evidence type="ECO:0000259" key="1">
    <source>
        <dbReference type="SMART" id="SM00897"/>
    </source>
</evidence>
<keyword evidence="3" id="KW-0418">Kinase</keyword>
<organism evidence="3 4">
    <name type="scientific">Planosporangium mesophilum</name>
    <dbReference type="NCBI Taxonomy" id="689768"/>
    <lineage>
        <taxon>Bacteria</taxon>
        <taxon>Bacillati</taxon>
        <taxon>Actinomycetota</taxon>
        <taxon>Actinomycetes</taxon>
        <taxon>Micromonosporales</taxon>
        <taxon>Micromonosporaceae</taxon>
        <taxon>Planosporangium</taxon>
    </lineage>
</organism>
<comment type="caution">
    <text evidence="3">The sequence shown here is derived from an EMBL/GenBank/DDBJ whole genome shotgun (WGS) entry which is preliminary data.</text>
</comment>
<proteinExistence type="predicted"/>
<sequence length="416" mass="43210">MLGTITGRSQVRRRPADADVVTRLRAGIGTSALDDAAAAGRAAAAAAAADLAARGAQGQPALVIVYTSVRYDLPVLLSGVREVTGETLLVGATTAAHFQNGDLTPARTGVSVMIMTSGSYRFGVASGEGLRADAFEVGRAVARAARAAVESSGPAESHNALLLLTDGLAGHQQALLNGIHRVAGAAVPVVGGAAGDDRRMQETFVFCGDRVLTDATVAVWITSAEPLHVVTGHGWRPVGLPLLVTRVEESVVHEIAGRPAMDVYEEHLRYGGVMPDVESDGLQPSRRAVHALAVIEPSGAQLIRSIYLAPDGLIRSFTPLPHYAAVQVVSGVPDDLLAASKGVVDEVFAGREPGVLLAFSCLTRLEVLAERSHEEPARIQAAAGTTPTFGFYTLGEFARTTTVAGFHNATIAAIAL</sequence>
<gene>
    <name evidence="3" type="ORF">Pme01_52370</name>
</gene>
<dbReference type="PANTHER" id="PTHR40252:SF2">
    <property type="entry name" value="BLR0328 PROTEIN"/>
    <property type="match status" value="1"/>
</dbReference>
<dbReference type="GO" id="GO:0016301">
    <property type="term" value="F:kinase activity"/>
    <property type="evidence" value="ECO:0007669"/>
    <property type="project" value="UniProtKB-KW"/>
</dbReference>
<accession>A0A8J3X2N9</accession>
<evidence type="ECO:0000259" key="2">
    <source>
        <dbReference type="SMART" id="SM01204"/>
    </source>
</evidence>
<keyword evidence="3" id="KW-0808">Transferase</keyword>